<dbReference type="OrthoDB" id="9774335at2"/>
<feature type="transmembrane region" description="Helical" evidence="8">
    <location>
        <begin position="167"/>
        <end position="191"/>
    </location>
</feature>
<keyword evidence="5 8" id="KW-0812">Transmembrane</keyword>
<keyword evidence="4" id="KW-1003">Cell membrane</keyword>
<name>A0A1T4K8H4_9HYPH</name>
<evidence type="ECO:0000256" key="4">
    <source>
        <dbReference type="ARBA" id="ARBA00022475"/>
    </source>
</evidence>
<dbReference type="InterPro" id="IPR004680">
    <property type="entry name" value="Cit_transptr-like_dom"/>
</dbReference>
<dbReference type="GO" id="GO:0015105">
    <property type="term" value="F:arsenite transmembrane transporter activity"/>
    <property type="evidence" value="ECO:0007669"/>
    <property type="project" value="InterPro"/>
</dbReference>
<dbReference type="AlphaFoldDB" id="A0A1T4K8H4"/>
<dbReference type="PANTHER" id="PTHR43568">
    <property type="entry name" value="P PROTEIN"/>
    <property type="match status" value="1"/>
</dbReference>
<evidence type="ECO:0000259" key="9">
    <source>
        <dbReference type="Pfam" id="PF03600"/>
    </source>
</evidence>
<dbReference type="GO" id="GO:0005886">
    <property type="term" value="C:plasma membrane"/>
    <property type="evidence" value="ECO:0007669"/>
    <property type="project" value="UniProtKB-SubCell"/>
</dbReference>
<keyword evidence="6 8" id="KW-1133">Transmembrane helix</keyword>
<reference evidence="11" key="1">
    <citation type="submission" date="2017-02" db="EMBL/GenBank/DDBJ databases">
        <authorList>
            <person name="Varghese N."/>
            <person name="Submissions S."/>
        </authorList>
    </citation>
    <scope>NUCLEOTIDE SEQUENCE [LARGE SCALE GENOMIC DNA]</scope>
    <source>
        <strain evidence="11">ATCC 27094</strain>
    </source>
</reference>
<evidence type="ECO:0000256" key="1">
    <source>
        <dbReference type="ARBA" id="ARBA00004651"/>
    </source>
</evidence>
<proteinExistence type="inferred from homology"/>
<keyword evidence="3" id="KW-0813">Transport</keyword>
<dbReference type="RefSeq" id="WP_085932489.1">
    <property type="nucleotide sequence ID" value="NZ_FUWJ01000001.1"/>
</dbReference>
<organism evidence="10 11">
    <name type="scientific">Enhydrobacter aerosaccus</name>
    <dbReference type="NCBI Taxonomy" id="225324"/>
    <lineage>
        <taxon>Bacteria</taxon>
        <taxon>Pseudomonadati</taxon>
        <taxon>Pseudomonadota</taxon>
        <taxon>Alphaproteobacteria</taxon>
        <taxon>Hyphomicrobiales</taxon>
        <taxon>Enhydrobacter</taxon>
    </lineage>
</organism>
<evidence type="ECO:0000256" key="3">
    <source>
        <dbReference type="ARBA" id="ARBA00022448"/>
    </source>
</evidence>
<evidence type="ECO:0000256" key="7">
    <source>
        <dbReference type="ARBA" id="ARBA00023136"/>
    </source>
</evidence>
<dbReference type="InterPro" id="IPR051475">
    <property type="entry name" value="Diverse_Ion_Transporter"/>
</dbReference>
<dbReference type="STRING" id="225324.SAMN02745126_00796"/>
<feature type="transmembrane region" description="Helical" evidence="8">
    <location>
        <begin position="273"/>
        <end position="293"/>
    </location>
</feature>
<evidence type="ECO:0000256" key="8">
    <source>
        <dbReference type="SAM" id="Phobius"/>
    </source>
</evidence>
<sequence>MYVTVIIFLLTYAVMAVGRIPGLQVDRTGVALLGAIALLVFQKITPDAAWAAVSFPTISLLFGLMIVSAAFMVSGFYDWVAARATSLSIGPRGLLAVMIATSAVLSSILTNDVVVVAMVPVIIQLCMARRLNPIPFLLGFCFASNAGAAGTIIGSPQNMIIAQGMNLSFTGFMIAALLPSLLSLVPIWGVLSFLYRNRWTLVAPAKPLQALPGPPPLNRLEVAKATLVTVLVIAAFVLTSWPRGEIALAGAAILLVNRTITSADMLKHVDGNLFILLGGLFVVNAALATTGLPQQIITDLHAHGFDFQHPLTLYVSISVLSDIVGNNPAALLLVPYVKAGNPEVSGAAMALGSAFASNVVVFGSLAGIIVVEAAEKHGMPISLAEFSKAGIPVTLLTMLIGAAWLLLLV</sequence>
<dbReference type="Proteomes" id="UP000190092">
    <property type="component" value="Unassembled WGS sequence"/>
</dbReference>
<dbReference type="EMBL" id="FUWJ01000001">
    <property type="protein sequence ID" value="SJZ38625.1"/>
    <property type="molecule type" value="Genomic_DNA"/>
</dbReference>
<comment type="subcellular location">
    <subcellularLocation>
        <location evidence="1">Cell membrane</location>
        <topology evidence="1">Multi-pass membrane protein</topology>
    </subcellularLocation>
</comment>
<dbReference type="InterPro" id="IPR000802">
    <property type="entry name" value="Arsenical_pump_ArsB"/>
</dbReference>
<protein>
    <submittedName>
        <fullName evidence="10">Transporter, YbiR family</fullName>
    </submittedName>
</protein>
<feature type="transmembrane region" description="Helical" evidence="8">
    <location>
        <begin position="346"/>
        <end position="369"/>
    </location>
</feature>
<feature type="transmembrane region" description="Helical" evidence="8">
    <location>
        <begin position="57"/>
        <end position="77"/>
    </location>
</feature>
<feature type="transmembrane region" description="Helical" evidence="8">
    <location>
        <begin position="28"/>
        <end position="45"/>
    </location>
</feature>
<feature type="transmembrane region" description="Helical" evidence="8">
    <location>
        <begin position="313"/>
        <end position="334"/>
    </location>
</feature>
<keyword evidence="7 8" id="KW-0472">Membrane</keyword>
<evidence type="ECO:0000256" key="2">
    <source>
        <dbReference type="ARBA" id="ARBA00009843"/>
    </source>
</evidence>
<gene>
    <name evidence="10" type="ORF">SAMN02745126_00796</name>
</gene>
<dbReference type="PRINTS" id="PR00758">
    <property type="entry name" value="ARSENICPUMP"/>
</dbReference>
<keyword evidence="11" id="KW-1185">Reference proteome</keyword>
<comment type="similarity">
    <text evidence="2">Belongs to the CitM (TC 2.A.11) transporter family.</text>
</comment>
<feature type="domain" description="Citrate transporter-like" evidence="9">
    <location>
        <begin position="19"/>
        <end position="355"/>
    </location>
</feature>
<evidence type="ECO:0000313" key="10">
    <source>
        <dbReference type="EMBL" id="SJZ38625.1"/>
    </source>
</evidence>
<feature type="transmembrane region" description="Helical" evidence="8">
    <location>
        <begin position="97"/>
        <end position="123"/>
    </location>
</feature>
<feature type="transmembrane region" description="Helical" evidence="8">
    <location>
        <begin position="389"/>
        <end position="408"/>
    </location>
</feature>
<dbReference type="Pfam" id="PF03600">
    <property type="entry name" value="CitMHS"/>
    <property type="match status" value="1"/>
</dbReference>
<evidence type="ECO:0000256" key="5">
    <source>
        <dbReference type="ARBA" id="ARBA00022692"/>
    </source>
</evidence>
<accession>A0A1T4K8H4</accession>
<evidence type="ECO:0000313" key="11">
    <source>
        <dbReference type="Proteomes" id="UP000190092"/>
    </source>
</evidence>
<dbReference type="PANTHER" id="PTHR43568:SF1">
    <property type="entry name" value="P PROTEIN"/>
    <property type="match status" value="1"/>
</dbReference>
<evidence type="ECO:0000256" key="6">
    <source>
        <dbReference type="ARBA" id="ARBA00022989"/>
    </source>
</evidence>
<feature type="transmembrane region" description="Helical" evidence="8">
    <location>
        <begin position="135"/>
        <end position="155"/>
    </location>
</feature>